<evidence type="ECO:0000313" key="3">
    <source>
        <dbReference type="Proteomes" id="UP001374803"/>
    </source>
</evidence>
<dbReference type="Pfam" id="PF10118">
    <property type="entry name" value="Metal_hydrol"/>
    <property type="match status" value="1"/>
</dbReference>
<reference evidence="2" key="1">
    <citation type="submission" date="2021-12" db="EMBL/GenBank/DDBJ databases">
        <title>Discovery of the Pendulisporaceae a myxobacterial family with distinct sporulation behavior and unique specialized metabolism.</title>
        <authorList>
            <person name="Garcia R."/>
            <person name="Popoff A."/>
            <person name="Bader C.D."/>
            <person name="Loehr J."/>
            <person name="Walesch S."/>
            <person name="Walt C."/>
            <person name="Boldt J."/>
            <person name="Bunk B."/>
            <person name="Haeckl F.J.F.P.J."/>
            <person name="Gunesch A.P."/>
            <person name="Birkelbach J."/>
            <person name="Nuebel U."/>
            <person name="Pietschmann T."/>
            <person name="Bach T."/>
            <person name="Mueller R."/>
        </authorList>
    </citation>
    <scope>NUCLEOTIDE SEQUENCE</scope>
    <source>
        <strain evidence="2">MSr11367</strain>
    </source>
</reference>
<gene>
    <name evidence="2" type="ORF">LVJ94_28850</name>
</gene>
<keyword evidence="1" id="KW-0812">Transmembrane</keyword>
<proteinExistence type="predicted"/>
<accession>A0ABZ2KQI9</accession>
<dbReference type="InterPro" id="IPR016516">
    <property type="entry name" value="UCP07580"/>
</dbReference>
<keyword evidence="3" id="KW-1185">Reference proteome</keyword>
<dbReference type="RefSeq" id="WP_394830521.1">
    <property type="nucleotide sequence ID" value="NZ_CP089929.1"/>
</dbReference>
<keyword evidence="1" id="KW-1133">Transmembrane helix</keyword>
<dbReference type="PIRSF" id="PIRSF007580">
    <property type="entry name" value="UCP07580"/>
    <property type="match status" value="1"/>
</dbReference>
<keyword evidence="1" id="KW-0472">Membrane</keyword>
<dbReference type="PANTHER" id="PTHR39456">
    <property type="entry name" value="METAL-DEPENDENT HYDROLASE"/>
    <property type="match status" value="1"/>
</dbReference>
<keyword evidence="2" id="KW-0378">Hydrolase</keyword>
<name>A0ABZ2KQI9_9BACT</name>
<evidence type="ECO:0000256" key="1">
    <source>
        <dbReference type="SAM" id="Phobius"/>
    </source>
</evidence>
<dbReference type="EMBL" id="CP089983">
    <property type="protein sequence ID" value="WXB00919.1"/>
    <property type="molecule type" value="Genomic_DNA"/>
</dbReference>
<evidence type="ECO:0000313" key="2">
    <source>
        <dbReference type="EMBL" id="WXB00919.1"/>
    </source>
</evidence>
<dbReference type="PANTHER" id="PTHR39456:SF1">
    <property type="entry name" value="METAL-DEPENDENT HYDROLASE"/>
    <property type="match status" value="1"/>
</dbReference>
<sequence length="276" mass="31665">MNAVMPVRRDVKFHLPAEHVGTWLQGSPHVAHLANTFSLFLPTGERFFIEAVRTYRDRVDDPELKTAVNAFIGQEAMHGREHRALNQVLVEAVPAAAGIERFVGGLLARLQKWLPRSYRLSATIALEHFTAILADGVLSDPRLLADAEPRFAAMWRWHALEETEHKAVAFDVWTAVMGRGPRAYVMRCGGLLIATVIFWGIAIPSYLRILNAEGRLFDRAGWRMAKRHWWTETRFLPNLWKPWAAYFRPNFHPWDHDNREVLHQMDGLMADAQAWS</sequence>
<dbReference type="Proteomes" id="UP001374803">
    <property type="component" value="Chromosome"/>
</dbReference>
<organism evidence="2 3">
    <name type="scientific">Pendulispora rubella</name>
    <dbReference type="NCBI Taxonomy" id="2741070"/>
    <lineage>
        <taxon>Bacteria</taxon>
        <taxon>Pseudomonadati</taxon>
        <taxon>Myxococcota</taxon>
        <taxon>Myxococcia</taxon>
        <taxon>Myxococcales</taxon>
        <taxon>Sorangiineae</taxon>
        <taxon>Pendulisporaceae</taxon>
        <taxon>Pendulispora</taxon>
    </lineage>
</organism>
<protein>
    <submittedName>
        <fullName evidence="2">Metal-dependent hydrolase</fullName>
    </submittedName>
</protein>
<dbReference type="GO" id="GO:0016787">
    <property type="term" value="F:hydrolase activity"/>
    <property type="evidence" value="ECO:0007669"/>
    <property type="project" value="UniProtKB-KW"/>
</dbReference>
<feature type="transmembrane region" description="Helical" evidence="1">
    <location>
        <begin position="184"/>
        <end position="207"/>
    </location>
</feature>